<dbReference type="Pfam" id="PF00083">
    <property type="entry name" value="Sugar_tr"/>
    <property type="match status" value="1"/>
</dbReference>
<dbReference type="PROSITE" id="PS00216">
    <property type="entry name" value="SUGAR_TRANSPORT_1"/>
    <property type="match status" value="2"/>
</dbReference>
<dbReference type="PRINTS" id="PR00171">
    <property type="entry name" value="SUGRTRNSPORT"/>
</dbReference>
<dbReference type="CDD" id="cd17359">
    <property type="entry name" value="MFS_XylE_like"/>
    <property type="match status" value="1"/>
</dbReference>
<dbReference type="PROSITE" id="PS00217">
    <property type="entry name" value="SUGAR_TRANSPORT_2"/>
    <property type="match status" value="1"/>
</dbReference>
<feature type="domain" description="Major facilitator superfamily (MFS) profile" evidence="10">
    <location>
        <begin position="18"/>
        <end position="449"/>
    </location>
</feature>
<feature type="transmembrane region" description="Helical" evidence="9">
    <location>
        <begin position="294"/>
        <end position="316"/>
    </location>
</feature>
<evidence type="ECO:0000256" key="4">
    <source>
        <dbReference type="ARBA" id="ARBA00022475"/>
    </source>
</evidence>
<dbReference type="Proteomes" id="UP001500582">
    <property type="component" value="Unassembled WGS sequence"/>
</dbReference>
<feature type="transmembrane region" description="Helical" evidence="9">
    <location>
        <begin position="257"/>
        <end position="279"/>
    </location>
</feature>
<dbReference type="NCBIfam" id="TIGR00879">
    <property type="entry name" value="SP"/>
    <property type="match status" value="1"/>
</dbReference>
<feature type="transmembrane region" description="Helical" evidence="9">
    <location>
        <begin position="142"/>
        <end position="160"/>
    </location>
</feature>
<comment type="subcellular location">
    <subcellularLocation>
        <location evidence="1">Cell membrane</location>
        <topology evidence="1">Multi-pass membrane protein</topology>
    </subcellularLocation>
</comment>
<keyword evidence="7 9" id="KW-0472">Membrane</keyword>
<sequence>MSKEAQLQPSTTGFVVKITVVAALGGLLFGYDTAVIAGVIGLIKTKFGLTPAMEGWAASSAIWGCVIGSGVAGYMSDRLGRKTTLIFTAILFAVSSIGAALPTNLTQFVLFRIVGGIGIGAASMLSPLYISEIAPPKIRGKLVSVYQLAIVIGINLIYFVNLKIASLGTHEWKVETGWRWMIASGLLPSALFLILLFLVPESPRWLIKKNRSAEALNTLERLNGKEEALAVVQEVELTLNQEKGTIAELFKPGLRKAMIVGAVLALFSQITGINAIIYYAPKIFENAGSSTDTALLQTVIIGVINTLFTFIAIGFIDKLGRKTLLLWGVAGMIIGLAGTGYSLYNQLDGIWLMVFIFLYIASFAASLGPIPWVIISEIFPTKTRGIAMSFSTTVLWIGVLLITQFTPMLLEPGLLSDKKEEAGAFTFGLFLIAALILWVFTLIRIPETKKKTLEEIELSWKK</sequence>
<gene>
    <name evidence="11" type="primary">araE</name>
    <name evidence="11" type="ORF">GCM10023149_35210</name>
</gene>
<evidence type="ECO:0000256" key="7">
    <source>
        <dbReference type="ARBA" id="ARBA00023136"/>
    </source>
</evidence>
<dbReference type="InterPro" id="IPR036259">
    <property type="entry name" value="MFS_trans_sf"/>
</dbReference>
<dbReference type="Gene3D" id="1.20.1250.20">
    <property type="entry name" value="MFS general substrate transporter like domains"/>
    <property type="match status" value="2"/>
</dbReference>
<keyword evidence="4" id="KW-1003">Cell membrane</keyword>
<feature type="transmembrane region" description="Helical" evidence="9">
    <location>
        <begin position="386"/>
        <end position="410"/>
    </location>
</feature>
<dbReference type="InterPro" id="IPR003663">
    <property type="entry name" value="Sugar/inositol_transpt"/>
</dbReference>
<feature type="transmembrane region" description="Helical" evidence="9">
    <location>
        <begin position="350"/>
        <end position="374"/>
    </location>
</feature>
<evidence type="ECO:0000313" key="12">
    <source>
        <dbReference type="Proteomes" id="UP001500582"/>
    </source>
</evidence>
<dbReference type="InterPro" id="IPR020846">
    <property type="entry name" value="MFS_dom"/>
</dbReference>
<comment type="caution">
    <text evidence="11">The sequence shown here is derived from an EMBL/GenBank/DDBJ whole genome shotgun (WGS) entry which is preliminary data.</text>
</comment>
<dbReference type="SUPFAM" id="SSF103473">
    <property type="entry name" value="MFS general substrate transporter"/>
    <property type="match status" value="1"/>
</dbReference>
<evidence type="ECO:0000256" key="6">
    <source>
        <dbReference type="ARBA" id="ARBA00022989"/>
    </source>
</evidence>
<dbReference type="PANTHER" id="PTHR48020">
    <property type="entry name" value="PROTON MYO-INOSITOL COTRANSPORTER"/>
    <property type="match status" value="1"/>
</dbReference>
<evidence type="ECO:0000256" key="3">
    <source>
        <dbReference type="ARBA" id="ARBA00022448"/>
    </source>
</evidence>
<evidence type="ECO:0000259" key="10">
    <source>
        <dbReference type="PROSITE" id="PS50850"/>
    </source>
</evidence>
<feature type="transmembrane region" description="Helical" evidence="9">
    <location>
        <begin position="422"/>
        <end position="443"/>
    </location>
</feature>
<dbReference type="InterPro" id="IPR050814">
    <property type="entry name" value="Myo-inositol_Transporter"/>
</dbReference>
<evidence type="ECO:0000256" key="8">
    <source>
        <dbReference type="RuleBase" id="RU003346"/>
    </source>
</evidence>
<feature type="transmembrane region" description="Helical" evidence="9">
    <location>
        <begin position="109"/>
        <end position="130"/>
    </location>
</feature>
<dbReference type="InterPro" id="IPR047984">
    <property type="entry name" value="XylE-like"/>
</dbReference>
<reference evidence="12" key="1">
    <citation type="journal article" date="2019" name="Int. J. Syst. Evol. Microbiol.">
        <title>The Global Catalogue of Microorganisms (GCM) 10K type strain sequencing project: providing services to taxonomists for standard genome sequencing and annotation.</title>
        <authorList>
            <consortium name="The Broad Institute Genomics Platform"/>
            <consortium name="The Broad Institute Genome Sequencing Center for Infectious Disease"/>
            <person name="Wu L."/>
            <person name="Ma J."/>
        </authorList>
    </citation>
    <scope>NUCLEOTIDE SEQUENCE [LARGE SCALE GENOMIC DNA]</scope>
    <source>
        <strain evidence="12">JCM 17705</strain>
    </source>
</reference>
<dbReference type="PROSITE" id="PS50850">
    <property type="entry name" value="MFS"/>
    <property type="match status" value="1"/>
</dbReference>
<feature type="transmembrane region" description="Helical" evidence="9">
    <location>
        <begin position="180"/>
        <end position="199"/>
    </location>
</feature>
<feature type="transmembrane region" description="Helical" evidence="9">
    <location>
        <begin position="20"/>
        <end position="43"/>
    </location>
</feature>
<name>A0ABP8GV05_9SPHI</name>
<protein>
    <submittedName>
        <fullName evidence="11">Arabinose-proton symporter AraE</fullName>
    </submittedName>
</protein>
<proteinExistence type="inferred from homology"/>
<organism evidence="11 12">
    <name type="scientific">Mucilaginibacter gynuensis</name>
    <dbReference type="NCBI Taxonomy" id="1302236"/>
    <lineage>
        <taxon>Bacteria</taxon>
        <taxon>Pseudomonadati</taxon>
        <taxon>Bacteroidota</taxon>
        <taxon>Sphingobacteriia</taxon>
        <taxon>Sphingobacteriales</taxon>
        <taxon>Sphingobacteriaceae</taxon>
        <taxon>Mucilaginibacter</taxon>
    </lineage>
</organism>
<evidence type="ECO:0000256" key="9">
    <source>
        <dbReference type="SAM" id="Phobius"/>
    </source>
</evidence>
<dbReference type="EMBL" id="BAABFT010000009">
    <property type="protein sequence ID" value="GAA4330132.1"/>
    <property type="molecule type" value="Genomic_DNA"/>
</dbReference>
<evidence type="ECO:0000256" key="1">
    <source>
        <dbReference type="ARBA" id="ARBA00004651"/>
    </source>
</evidence>
<evidence type="ECO:0000313" key="11">
    <source>
        <dbReference type="EMBL" id="GAA4330132.1"/>
    </source>
</evidence>
<dbReference type="RefSeq" id="WP_345212454.1">
    <property type="nucleotide sequence ID" value="NZ_BAABFT010000009.1"/>
</dbReference>
<accession>A0ABP8GV05</accession>
<keyword evidence="6 9" id="KW-1133">Transmembrane helix</keyword>
<feature type="transmembrane region" description="Helical" evidence="9">
    <location>
        <begin position="85"/>
        <end position="103"/>
    </location>
</feature>
<feature type="transmembrane region" description="Helical" evidence="9">
    <location>
        <begin position="323"/>
        <end position="344"/>
    </location>
</feature>
<dbReference type="PANTHER" id="PTHR48020:SF12">
    <property type="entry name" value="PROTON MYO-INOSITOL COTRANSPORTER"/>
    <property type="match status" value="1"/>
</dbReference>
<dbReference type="InterPro" id="IPR005828">
    <property type="entry name" value="MFS_sugar_transport-like"/>
</dbReference>
<keyword evidence="12" id="KW-1185">Reference proteome</keyword>
<evidence type="ECO:0000256" key="2">
    <source>
        <dbReference type="ARBA" id="ARBA00010992"/>
    </source>
</evidence>
<dbReference type="InterPro" id="IPR005829">
    <property type="entry name" value="Sugar_transporter_CS"/>
</dbReference>
<keyword evidence="5 9" id="KW-0812">Transmembrane</keyword>
<keyword evidence="3 8" id="KW-0813">Transport</keyword>
<evidence type="ECO:0000256" key="5">
    <source>
        <dbReference type="ARBA" id="ARBA00022692"/>
    </source>
</evidence>
<comment type="similarity">
    <text evidence="2 8">Belongs to the major facilitator superfamily. Sugar transporter (TC 2.A.1.1) family.</text>
</comment>
<feature type="transmembrane region" description="Helical" evidence="9">
    <location>
        <begin position="55"/>
        <end position="73"/>
    </location>
</feature>